<dbReference type="InterPro" id="IPR011990">
    <property type="entry name" value="TPR-like_helical_dom_sf"/>
</dbReference>
<evidence type="ECO:0000313" key="2">
    <source>
        <dbReference type="Proteomes" id="UP001596514"/>
    </source>
</evidence>
<proteinExistence type="predicted"/>
<accession>A0ABW2ST06</accession>
<sequence length="439" mass="46654">MSNIALQEAIAAAGKPYAKVAETINAVGAENGRAMYYDAAAIAHWLSGTVPMAGTIPIIVETFTRLLGHDLTAPDLGWPHIEAVSEEPWGGDPVTWVARLGKDDMLNRRSLLTTGLYSLAALNLPTEPHIITARSGEPRRAGASDVERIRTMCGQFSTADDLFGGGHARAAVLAYLIHEVAPLLHGTTGRARPELFTAASQMTYLAAFMASDAGDAAGLAQRYYIQAIRLAEEAGDPTAKATALRGLATQAVELGHPTRAVDLAEAAASTLSGGCPARARAWMAGMCADAHAANGNTRAALNALRQAEVNLDRADSVPEAQWTGAYRRASLEHQTGTALAQLADLPAAERHLSNSVRARHGGERRSRVLIASRLAGLQVRRRCPDTAAATILELREDLPLLTSGRVKNELTRLRSAWVPARTNPAVGRADRLISSLANR</sequence>
<keyword evidence="2" id="KW-1185">Reference proteome</keyword>
<evidence type="ECO:0008006" key="3">
    <source>
        <dbReference type="Google" id="ProtNLM"/>
    </source>
</evidence>
<dbReference type="Proteomes" id="UP001596514">
    <property type="component" value="Unassembled WGS sequence"/>
</dbReference>
<dbReference type="SUPFAM" id="SSF48452">
    <property type="entry name" value="TPR-like"/>
    <property type="match status" value="1"/>
</dbReference>
<name>A0ABW2ST06_9ACTN</name>
<organism evidence="1 2">
    <name type="scientific">Streptosporangium amethystogenes subsp. fukuiense</name>
    <dbReference type="NCBI Taxonomy" id="698418"/>
    <lineage>
        <taxon>Bacteria</taxon>
        <taxon>Bacillati</taxon>
        <taxon>Actinomycetota</taxon>
        <taxon>Actinomycetes</taxon>
        <taxon>Streptosporangiales</taxon>
        <taxon>Streptosporangiaceae</taxon>
        <taxon>Streptosporangium</taxon>
    </lineage>
</organism>
<evidence type="ECO:0000313" key="1">
    <source>
        <dbReference type="EMBL" id="MFC7599414.1"/>
    </source>
</evidence>
<gene>
    <name evidence="1" type="ORF">ACFQVD_04760</name>
</gene>
<protein>
    <recommendedName>
        <fullName evidence="3">Transcriptional regulator</fullName>
    </recommendedName>
</protein>
<comment type="caution">
    <text evidence="1">The sequence shown here is derived from an EMBL/GenBank/DDBJ whole genome shotgun (WGS) entry which is preliminary data.</text>
</comment>
<reference evidence="2" key="1">
    <citation type="journal article" date="2019" name="Int. J. Syst. Evol. Microbiol.">
        <title>The Global Catalogue of Microorganisms (GCM) 10K type strain sequencing project: providing services to taxonomists for standard genome sequencing and annotation.</title>
        <authorList>
            <consortium name="The Broad Institute Genomics Platform"/>
            <consortium name="The Broad Institute Genome Sequencing Center for Infectious Disease"/>
            <person name="Wu L."/>
            <person name="Ma J."/>
        </authorList>
    </citation>
    <scope>NUCLEOTIDE SEQUENCE [LARGE SCALE GENOMIC DNA]</scope>
    <source>
        <strain evidence="2">JCM 10083</strain>
    </source>
</reference>
<dbReference type="EMBL" id="JBHTEE010000001">
    <property type="protein sequence ID" value="MFC7599414.1"/>
    <property type="molecule type" value="Genomic_DNA"/>
</dbReference>
<dbReference type="Gene3D" id="1.25.40.10">
    <property type="entry name" value="Tetratricopeptide repeat domain"/>
    <property type="match status" value="1"/>
</dbReference>
<dbReference type="RefSeq" id="WP_343966671.1">
    <property type="nucleotide sequence ID" value="NZ_BAAAGK010000043.1"/>
</dbReference>